<dbReference type="PANTHER" id="PTHR38248:SF2">
    <property type="entry name" value="FUNK1 11"/>
    <property type="match status" value="1"/>
</dbReference>
<dbReference type="Gene3D" id="1.10.510.10">
    <property type="entry name" value="Transferase(Phosphotransferase) domain 1"/>
    <property type="match status" value="1"/>
</dbReference>
<dbReference type="EMBL" id="KZ857394">
    <property type="protein sequence ID" value="RDX51432.1"/>
    <property type="molecule type" value="Genomic_DNA"/>
</dbReference>
<sequence length="850" mass="95010">MAHKGVGASTTKFSQHFFPPPSSGETTSAIPAHTTNPFEQLAGADSMSESDLNAKFVELINHHNLIPGLKMTFCGNRPDPAMIDNDRQKVDSAIYLAGDAPADGAPHWADQLIPVEFKSAKGGALQDPFTDALGRVQPATQSILRTKNRGQIISYAEFLFAVQHRLAVFMLLVIGRRARFIRWDRSGSIVTTAFDYYVSWKFFVDLLGRIARSSPFALGLDPTARRLSPNDPLYMMMDEYGAVCEGDVDHRERFLAPHEVPKQPFVFAYVREAFQQSLDSNWPRYCVEVPDGDKRRKFLICKPRFRARGLAGRGTRGYVALDCDTKRFVWLKDAWRAHYVLVHCEGDILQQLKEAKVPRVPTLLCHGDIDDQATLTPDWWEEQNPTPNPYPTPFPSHFHAPSPAEVLAGPSSSASNKRKAPDDEHDTSAVPPPEGVASSQPPFREDSPLRRHKHYRLVEEEVALPLDEFQSGKQLIQVVRDCVLAHYHATMKAKLVHRDISSGNILIFPRILWVQDPDHPEKKRLQLKWTGLLADWEMAKSTDPQQQGQRQPERTGTWRYMSVALLSHLKANVEVCDEVESFFYIVLYHAVRYLESNLNGNTVANYIDGFFDQYGFDNDQYTCGDKKLSTIMTGKLANAKTKLVFAATGMNKVLEDILSWIQAHYIVMEYERTLQDTPSVSTATPSSVPRSSGRIRPPTPPPRPRTPPSPSPSPAFPAGDGFAFEDDIVNEAPFAHIHTAQPNPAPTAVQRALAGQVVTHDAMLQYLDGALKWDAAEWEHSESVGDRVPSAWRLERKMSAAALTVTSSKRQKLSDTVQSEPLFLQAALPAQPPKTPSRRSTMSSTISSDS</sequence>
<dbReference type="PANTHER" id="PTHR38248">
    <property type="entry name" value="FUNK1 6"/>
    <property type="match status" value="1"/>
</dbReference>
<evidence type="ECO:0000259" key="2">
    <source>
        <dbReference type="Pfam" id="PF17667"/>
    </source>
</evidence>
<reference evidence="3 4" key="1">
    <citation type="journal article" date="2018" name="Biotechnol. Biofuels">
        <title>Integrative visual omics of the white-rot fungus Polyporus brumalis exposes the biotechnological potential of its oxidative enzymes for delignifying raw plant biomass.</title>
        <authorList>
            <person name="Miyauchi S."/>
            <person name="Rancon A."/>
            <person name="Drula E."/>
            <person name="Hage H."/>
            <person name="Chaduli D."/>
            <person name="Favel A."/>
            <person name="Grisel S."/>
            <person name="Henrissat B."/>
            <person name="Herpoel-Gimbert I."/>
            <person name="Ruiz-Duenas F.J."/>
            <person name="Chevret D."/>
            <person name="Hainaut M."/>
            <person name="Lin J."/>
            <person name="Wang M."/>
            <person name="Pangilinan J."/>
            <person name="Lipzen A."/>
            <person name="Lesage-Meessen L."/>
            <person name="Navarro D."/>
            <person name="Riley R."/>
            <person name="Grigoriev I.V."/>
            <person name="Zhou S."/>
            <person name="Raouche S."/>
            <person name="Rosso M.N."/>
        </authorList>
    </citation>
    <scope>NUCLEOTIDE SEQUENCE [LARGE SCALE GENOMIC DNA]</scope>
    <source>
        <strain evidence="3 4">BRFM 1820</strain>
    </source>
</reference>
<dbReference type="InterPro" id="IPR040976">
    <property type="entry name" value="Pkinase_fungal"/>
</dbReference>
<evidence type="ECO:0000256" key="1">
    <source>
        <dbReference type="SAM" id="MobiDB-lite"/>
    </source>
</evidence>
<feature type="region of interest" description="Disordered" evidence="1">
    <location>
        <begin position="1"/>
        <end position="31"/>
    </location>
</feature>
<dbReference type="Pfam" id="PF17667">
    <property type="entry name" value="Pkinase_fungal"/>
    <property type="match status" value="1"/>
</dbReference>
<feature type="compositionally biased region" description="Low complexity" evidence="1">
    <location>
        <begin position="677"/>
        <end position="696"/>
    </location>
</feature>
<dbReference type="GO" id="GO:0004672">
    <property type="term" value="F:protein kinase activity"/>
    <property type="evidence" value="ECO:0007669"/>
    <property type="project" value="InterPro"/>
</dbReference>
<accession>A0A371DG01</accession>
<dbReference type="InterPro" id="IPR011009">
    <property type="entry name" value="Kinase-like_dom_sf"/>
</dbReference>
<protein>
    <recommendedName>
        <fullName evidence="2">Fungal-type protein kinase domain-containing protein</fullName>
    </recommendedName>
</protein>
<feature type="compositionally biased region" description="Low complexity" evidence="1">
    <location>
        <begin position="838"/>
        <end position="850"/>
    </location>
</feature>
<keyword evidence="4" id="KW-1185">Reference proteome</keyword>
<dbReference type="PROSITE" id="PS00109">
    <property type="entry name" value="PROTEIN_KINASE_TYR"/>
    <property type="match status" value="1"/>
</dbReference>
<feature type="region of interest" description="Disordered" evidence="1">
    <location>
        <begin position="826"/>
        <end position="850"/>
    </location>
</feature>
<feature type="region of interest" description="Disordered" evidence="1">
    <location>
        <begin position="676"/>
        <end position="722"/>
    </location>
</feature>
<feature type="compositionally biased region" description="Pro residues" evidence="1">
    <location>
        <begin position="697"/>
        <end position="715"/>
    </location>
</feature>
<evidence type="ECO:0000313" key="4">
    <source>
        <dbReference type="Proteomes" id="UP000256964"/>
    </source>
</evidence>
<dbReference type="InterPro" id="IPR008266">
    <property type="entry name" value="Tyr_kinase_AS"/>
</dbReference>
<dbReference type="OrthoDB" id="2750721at2759"/>
<name>A0A371DG01_9APHY</name>
<gene>
    <name evidence="3" type="ORF">OH76DRAFT_1401290</name>
</gene>
<feature type="domain" description="Fungal-type protein kinase" evidence="2">
    <location>
        <begin position="140"/>
        <end position="588"/>
    </location>
</feature>
<evidence type="ECO:0000313" key="3">
    <source>
        <dbReference type="EMBL" id="RDX51432.1"/>
    </source>
</evidence>
<dbReference type="AlphaFoldDB" id="A0A371DG01"/>
<proteinExistence type="predicted"/>
<feature type="region of interest" description="Disordered" evidence="1">
    <location>
        <begin position="378"/>
        <end position="449"/>
    </location>
</feature>
<dbReference type="SUPFAM" id="SSF56112">
    <property type="entry name" value="Protein kinase-like (PK-like)"/>
    <property type="match status" value="1"/>
</dbReference>
<organism evidence="3 4">
    <name type="scientific">Lentinus brumalis</name>
    <dbReference type="NCBI Taxonomy" id="2498619"/>
    <lineage>
        <taxon>Eukaryota</taxon>
        <taxon>Fungi</taxon>
        <taxon>Dikarya</taxon>
        <taxon>Basidiomycota</taxon>
        <taxon>Agaricomycotina</taxon>
        <taxon>Agaricomycetes</taxon>
        <taxon>Polyporales</taxon>
        <taxon>Polyporaceae</taxon>
        <taxon>Lentinus</taxon>
    </lineage>
</organism>
<dbReference type="Proteomes" id="UP000256964">
    <property type="component" value="Unassembled WGS sequence"/>
</dbReference>